<dbReference type="RefSeq" id="WP_044217505.1">
    <property type="nucleotide sequence ID" value="NZ_JBKAGJ010000001.1"/>
</dbReference>
<protein>
    <recommendedName>
        <fullName evidence="3">MalT-like TPR region domain-containing protein</fullName>
    </recommendedName>
</protein>
<dbReference type="OrthoDB" id="1490648at2"/>
<evidence type="ECO:0000313" key="1">
    <source>
        <dbReference type="EMBL" id="KGE88893.1"/>
    </source>
</evidence>
<proteinExistence type="predicted"/>
<sequence length="510" mass="59253">MKALRELVDIVTKHKKKQMEVIGLDKDSPNRYDEFYDLLVAEQLPTERDAAQYFFGKDKSASFTQYRNFRNKFFRRLVNAVFLLDIKKPMFSESQNAMYHIRKNAVAARILAAKGATHAAVELAEKTIKPAIQYEATLEILELARIIKSKYILLTDNHKKLLEAKAIIDKSLLDLNLSVKAESLYYDIIRYYNTSRSTKPEVAALAEKYKIKLEKELPESESYRFRFFYFTIAKLACTTRHDYRGSLKVCKEAIADLEKRKAATPPAIAAFLHPTLVAATMLGQFEKAEAAATQLEGLNLPGSHNWYKGMEVLVFFRLHQQNYQEAYRVFKQARNHKRFSHLSAANQEQWYLFEAYVHLLIAMGKIKRSETEEKRLKLRPARLLNQVPLFSKDKRGLNIPILIVHAIYLLHLHRYEEAYDRMQALEKYAGRHLKATDDNYRSYCFIKALSKIPDADYNPEAAQRAAADLLREMGQQLLQFADTPHEVENMPYEHLWALAMETLMRPDRII</sequence>
<comment type="caution">
    <text evidence="1">The sequence shown here is derived from an EMBL/GenBank/DDBJ whole genome shotgun (WGS) entry which is preliminary data.</text>
</comment>
<organism evidence="1 2">
    <name type="scientific">Phaeodactylibacter xiamenensis</name>
    <dbReference type="NCBI Taxonomy" id="1524460"/>
    <lineage>
        <taxon>Bacteria</taxon>
        <taxon>Pseudomonadati</taxon>
        <taxon>Bacteroidota</taxon>
        <taxon>Saprospiria</taxon>
        <taxon>Saprospirales</taxon>
        <taxon>Haliscomenobacteraceae</taxon>
        <taxon>Phaeodactylibacter</taxon>
    </lineage>
</organism>
<evidence type="ECO:0008006" key="3">
    <source>
        <dbReference type="Google" id="ProtNLM"/>
    </source>
</evidence>
<accession>A0A098SB76</accession>
<evidence type="ECO:0000313" key="2">
    <source>
        <dbReference type="Proteomes" id="UP000029736"/>
    </source>
</evidence>
<reference evidence="1 2" key="1">
    <citation type="journal article" date="2014" name="Int. J. Syst. Evol. Microbiol.">
        <title>Phaeodactylibacter xiamenensis gen. nov., sp. nov., a member of the family Saprospiraceae isolated from the marine alga Phaeodactylum tricornutum.</title>
        <authorList>
            <person name="Chen Z.Jr."/>
            <person name="Lei X."/>
            <person name="Lai Q."/>
            <person name="Li Y."/>
            <person name="Zhang B."/>
            <person name="Zhang J."/>
            <person name="Zhang H."/>
            <person name="Yang L."/>
            <person name="Zheng W."/>
            <person name="Tian Y."/>
            <person name="Yu Z."/>
            <person name="Xu H.Jr."/>
            <person name="Zheng T."/>
        </authorList>
    </citation>
    <scope>NUCLEOTIDE SEQUENCE [LARGE SCALE GENOMIC DNA]</scope>
    <source>
        <strain evidence="1 2">KD52</strain>
    </source>
</reference>
<dbReference type="STRING" id="1524460.IX84_06195"/>
<gene>
    <name evidence="1" type="ORF">IX84_06195</name>
</gene>
<keyword evidence="2" id="KW-1185">Reference proteome</keyword>
<name>A0A098SB76_9BACT</name>
<dbReference type="Proteomes" id="UP000029736">
    <property type="component" value="Unassembled WGS sequence"/>
</dbReference>
<dbReference type="EMBL" id="JPOS01000014">
    <property type="protein sequence ID" value="KGE88893.1"/>
    <property type="molecule type" value="Genomic_DNA"/>
</dbReference>
<dbReference type="AlphaFoldDB" id="A0A098SB76"/>